<comment type="pathway">
    <text evidence="2">Alkene biosynthesis; ethylene biosynthesis via 2-oxoglutarate.</text>
</comment>
<evidence type="ECO:0000313" key="18">
    <source>
        <dbReference type="Proteomes" id="UP000242849"/>
    </source>
</evidence>
<dbReference type="Gene3D" id="2.60.120.330">
    <property type="entry name" value="B-lactam Antibiotic, Isopenicillin N Synthase, Chain"/>
    <property type="match status" value="1"/>
</dbReference>
<evidence type="ECO:0000256" key="4">
    <source>
        <dbReference type="ARBA" id="ARBA00012293"/>
    </source>
</evidence>
<dbReference type="Pfam" id="PF14226">
    <property type="entry name" value="DIOX_N"/>
    <property type="match status" value="1"/>
</dbReference>
<dbReference type="Pfam" id="PF03171">
    <property type="entry name" value="2OG-FeII_Oxy"/>
    <property type="match status" value="1"/>
</dbReference>
<keyword evidence="18" id="KW-1185">Reference proteome</keyword>
<evidence type="ECO:0000256" key="14">
    <source>
        <dbReference type="ARBA" id="ARBA00049359"/>
    </source>
</evidence>
<dbReference type="EMBL" id="FNSC01000001">
    <property type="protein sequence ID" value="SEC39548.1"/>
    <property type="molecule type" value="Genomic_DNA"/>
</dbReference>
<evidence type="ECO:0000256" key="11">
    <source>
        <dbReference type="ARBA" id="ARBA00031011"/>
    </source>
</evidence>
<dbReference type="InterPro" id="IPR005123">
    <property type="entry name" value="Oxoglu/Fe-dep_dioxygenase_dom"/>
</dbReference>
<proteinExistence type="inferred from homology"/>
<dbReference type="GO" id="GO:0046872">
    <property type="term" value="F:metal ion binding"/>
    <property type="evidence" value="ECO:0007669"/>
    <property type="project" value="UniProtKB-KW"/>
</dbReference>
<accession>A0A1H4S654</accession>
<dbReference type="UniPathway" id="UPA00385"/>
<evidence type="ECO:0000256" key="8">
    <source>
        <dbReference type="ARBA" id="ARBA00022723"/>
    </source>
</evidence>
<keyword evidence="8 15" id="KW-0479">Metal-binding</keyword>
<dbReference type="FunFam" id="2.60.120.330:FF:000006">
    <property type="entry name" value="2-oxoglutarate-Fe(II) type oxidoreductase hxnY"/>
    <property type="match status" value="1"/>
</dbReference>
<comment type="similarity">
    <text evidence="15">Belongs to the iron/ascorbate-dependent oxidoreductase family.</text>
</comment>
<dbReference type="AlphaFoldDB" id="A0A1H4S654"/>
<comment type="catalytic activity">
    <reaction evidence="13">
        <text>2-oxoglutarate + O2 + 2 H(+) = ethene + 3 CO2 + H2O</text>
        <dbReference type="Rhea" id="RHEA:31523"/>
        <dbReference type="ChEBI" id="CHEBI:15377"/>
        <dbReference type="ChEBI" id="CHEBI:15378"/>
        <dbReference type="ChEBI" id="CHEBI:15379"/>
        <dbReference type="ChEBI" id="CHEBI:16526"/>
        <dbReference type="ChEBI" id="CHEBI:16810"/>
        <dbReference type="ChEBI" id="CHEBI:18153"/>
        <dbReference type="EC" id="1.13.12.19"/>
    </reaction>
</comment>
<dbReference type="PANTHER" id="PTHR47990">
    <property type="entry name" value="2-OXOGLUTARATE (2OG) AND FE(II)-DEPENDENT OXYGENASE SUPERFAMILY PROTEIN-RELATED"/>
    <property type="match status" value="1"/>
</dbReference>
<reference evidence="18" key="1">
    <citation type="submission" date="2016-10" db="EMBL/GenBank/DDBJ databases">
        <authorList>
            <person name="Varghese N."/>
            <person name="Submissions S."/>
        </authorList>
    </citation>
    <scope>NUCLEOTIDE SEQUENCE [LARGE SCALE GENOMIC DNA]</scope>
    <source>
        <strain evidence="18">DSM 12111</strain>
    </source>
</reference>
<comment type="subunit">
    <text evidence="3">Monomer.</text>
</comment>
<evidence type="ECO:0000256" key="13">
    <source>
        <dbReference type="ARBA" id="ARBA00047725"/>
    </source>
</evidence>
<dbReference type="PROSITE" id="PS51471">
    <property type="entry name" value="FE2OG_OXY"/>
    <property type="match status" value="1"/>
</dbReference>
<dbReference type="EC" id="1.14.20.7" evidence="4"/>
<evidence type="ECO:0000256" key="1">
    <source>
        <dbReference type="ARBA" id="ARBA00001954"/>
    </source>
</evidence>
<evidence type="ECO:0000256" key="6">
    <source>
        <dbReference type="ARBA" id="ARBA00019045"/>
    </source>
</evidence>
<evidence type="ECO:0000256" key="7">
    <source>
        <dbReference type="ARBA" id="ARBA00022666"/>
    </source>
</evidence>
<dbReference type="Proteomes" id="UP000242849">
    <property type="component" value="Unassembled WGS sequence"/>
</dbReference>
<dbReference type="STRING" id="53406.SAMN05421553_0785"/>
<evidence type="ECO:0000313" key="17">
    <source>
        <dbReference type="EMBL" id="SEC39548.1"/>
    </source>
</evidence>
<protein>
    <recommendedName>
        <fullName evidence="6">2-oxoglutarate-dependent ethylene/succinate-forming enzyme</fullName>
        <ecNumber evidence="5">1.13.12.19</ecNumber>
        <ecNumber evidence="4">1.14.20.7</ecNumber>
    </recommendedName>
    <alternativeName>
        <fullName evidence="11">2-oxoglutarate dioxygenase (ethylene-forming)</fullName>
    </alternativeName>
    <alternativeName>
        <fullName evidence="12">2-oxoglutarate/L-arginine monooxygenase/decarboxylase (succinate-forming)</fullName>
    </alternativeName>
</protein>
<comment type="catalytic activity">
    <reaction evidence="14">
        <text>L-arginine + 2-oxoglutarate + O2 = guanidine + L-glutamate 5-semialdehyde + succinate + CO2</text>
        <dbReference type="Rhea" id="RHEA:31535"/>
        <dbReference type="ChEBI" id="CHEBI:15379"/>
        <dbReference type="ChEBI" id="CHEBI:16526"/>
        <dbReference type="ChEBI" id="CHEBI:16810"/>
        <dbReference type="ChEBI" id="CHEBI:30031"/>
        <dbReference type="ChEBI" id="CHEBI:30087"/>
        <dbReference type="ChEBI" id="CHEBI:32682"/>
        <dbReference type="ChEBI" id="CHEBI:58066"/>
        <dbReference type="EC" id="1.14.20.7"/>
    </reaction>
</comment>
<evidence type="ECO:0000256" key="3">
    <source>
        <dbReference type="ARBA" id="ARBA00011245"/>
    </source>
</evidence>
<evidence type="ECO:0000256" key="15">
    <source>
        <dbReference type="RuleBase" id="RU003682"/>
    </source>
</evidence>
<dbReference type="InterPro" id="IPR027443">
    <property type="entry name" value="IPNS-like_sf"/>
</dbReference>
<organism evidence="17 18">
    <name type="scientific">Pseudomonas anguilliseptica</name>
    <dbReference type="NCBI Taxonomy" id="53406"/>
    <lineage>
        <taxon>Bacteria</taxon>
        <taxon>Pseudomonadati</taxon>
        <taxon>Pseudomonadota</taxon>
        <taxon>Gammaproteobacteria</taxon>
        <taxon>Pseudomonadales</taxon>
        <taxon>Pseudomonadaceae</taxon>
        <taxon>Pseudomonas</taxon>
    </lineage>
</organism>
<evidence type="ECO:0000256" key="9">
    <source>
        <dbReference type="ARBA" id="ARBA00023002"/>
    </source>
</evidence>
<dbReference type="SUPFAM" id="SSF51197">
    <property type="entry name" value="Clavaminate synthase-like"/>
    <property type="match status" value="1"/>
</dbReference>
<evidence type="ECO:0000259" key="16">
    <source>
        <dbReference type="PROSITE" id="PS51471"/>
    </source>
</evidence>
<dbReference type="InterPro" id="IPR044861">
    <property type="entry name" value="IPNS-like_FE2OG_OXY"/>
</dbReference>
<keyword evidence="7" id="KW-0266">Ethylene biosynthesis</keyword>
<dbReference type="InterPro" id="IPR050231">
    <property type="entry name" value="Iron_ascorbate_oxido_reductase"/>
</dbReference>
<name>A0A1H4S654_PSEAG</name>
<dbReference type="GO" id="GO:0102276">
    <property type="term" value="F:2-oxoglutarate oxygenase/decarboxylase (ethylene-forming) activity"/>
    <property type="evidence" value="ECO:0007669"/>
    <property type="project" value="UniProtKB-EC"/>
</dbReference>
<evidence type="ECO:0000256" key="10">
    <source>
        <dbReference type="ARBA" id="ARBA00023004"/>
    </source>
</evidence>
<dbReference type="EC" id="1.13.12.19" evidence="5"/>
<feature type="domain" description="Fe2OG dioxygenase" evidence="16">
    <location>
        <begin position="210"/>
        <end position="312"/>
    </location>
</feature>
<dbReference type="GO" id="GO:0009693">
    <property type="term" value="P:ethylene biosynthetic process"/>
    <property type="evidence" value="ECO:0007669"/>
    <property type="project" value="UniProtKB-UniPathway"/>
</dbReference>
<evidence type="ECO:0000256" key="12">
    <source>
        <dbReference type="ARBA" id="ARBA00031282"/>
    </source>
</evidence>
<gene>
    <name evidence="17" type="ORF">SAMN05421553_0785</name>
</gene>
<evidence type="ECO:0000256" key="2">
    <source>
        <dbReference type="ARBA" id="ARBA00004767"/>
    </source>
</evidence>
<dbReference type="InterPro" id="IPR026992">
    <property type="entry name" value="DIOX_N"/>
</dbReference>
<keyword evidence="9 15" id="KW-0560">Oxidoreductase</keyword>
<keyword evidence="10 15" id="KW-0408">Iron</keyword>
<sequence>MPSLLVEQQNRITVVLAFSTTHRCPGYEKTRSNIPELFMNRLPIIDIAPLYSDDQTAWPTVAEQIDRACREWGFFYITGHPIGPARISDLLSAAKTFFALPAAEKLKIDITQTAHHRGYGAIATEQLDPSKPSDLKETFDMGFHMDLNHPEVLAGKPLRGANRHPDLPGWAALMEQHYADMQALAQTLLRAMTIALDIDREFFDTRFHEPISVLRMIHYPPRHTASSAEQQGAGEHTDYGCITLLYQDDAGGLQVRNRDGEWIDAPPIAGSFVVNIGDMLARWSNDRYTSTPHRVISPLGVDRYSMPFFAEPHPDTEISCLPNCSDAAHPPKYPSVTSAEYLLSRFADTYAYRREEQADA</sequence>
<evidence type="ECO:0000256" key="5">
    <source>
        <dbReference type="ARBA" id="ARBA00012531"/>
    </source>
</evidence>
<comment type="cofactor">
    <cofactor evidence="1">
        <name>Fe(2+)</name>
        <dbReference type="ChEBI" id="CHEBI:29033"/>
    </cofactor>
</comment>